<evidence type="ECO:0000313" key="2">
    <source>
        <dbReference type="Proteomes" id="UP000199034"/>
    </source>
</evidence>
<protein>
    <submittedName>
        <fullName evidence="1">Uncharacterized protein</fullName>
    </submittedName>
</protein>
<dbReference type="RefSeq" id="WP_090851983.1">
    <property type="nucleotide sequence ID" value="NZ_FMZM01000002.1"/>
</dbReference>
<keyword evidence="2" id="KW-1185">Reference proteome</keyword>
<name>A0A1G6M3J4_9ACTN</name>
<evidence type="ECO:0000313" key="1">
    <source>
        <dbReference type="EMBL" id="SDC50108.1"/>
    </source>
</evidence>
<sequence>MSKPFGEDPWRNVQAVRLDGDGTFHAPVRANGTDGIVVGTEAIAAADARPADPAPARPGLLRRLLRRR</sequence>
<gene>
    <name evidence="1" type="ORF">SAMN05421872_102442</name>
</gene>
<organism evidence="1 2">
    <name type="scientific">Nocardioides lianchengensis</name>
    <dbReference type="NCBI Taxonomy" id="1045774"/>
    <lineage>
        <taxon>Bacteria</taxon>
        <taxon>Bacillati</taxon>
        <taxon>Actinomycetota</taxon>
        <taxon>Actinomycetes</taxon>
        <taxon>Propionibacteriales</taxon>
        <taxon>Nocardioidaceae</taxon>
        <taxon>Nocardioides</taxon>
    </lineage>
</organism>
<dbReference type="AlphaFoldDB" id="A0A1G6M3J4"/>
<dbReference type="OrthoDB" id="3790907at2"/>
<dbReference type="EMBL" id="FMZM01000002">
    <property type="protein sequence ID" value="SDC50108.1"/>
    <property type="molecule type" value="Genomic_DNA"/>
</dbReference>
<accession>A0A1G6M3J4</accession>
<dbReference type="Proteomes" id="UP000199034">
    <property type="component" value="Unassembled WGS sequence"/>
</dbReference>
<reference evidence="1 2" key="1">
    <citation type="submission" date="2016-10" db="EMBL/GenBank/DDBJ databases">
        <authorList>
            <person name="de Groot N.N."/>
        </authorList>
    </citation>
    <scope>NUCLEOTIDE SEQUENCE [LARGE SCALE GENOMIC DNA]</scope>
    <source>
        <strain evidence="1 2">CGMCC 4.6858</strain>
    </source>
</reference>
<proteinExistence type="predicted"/>